<dbReference type="PANTHER" id="PTHR10540:SF8">
    <property type="entry name" value="COP9 SIGNALOSOME COMPLEX SUBUNIT 6"/>
    <property type="match status" value="1"/>
</dbReference>
<name>A0A7S1X038_9CHLO</name>
<dbReference type="PANTHER" id="PTHR10540">
    <property type="entry name" value="EUKARYOTIC TRANSLATION INITIATION FACTOR 3 SUBUNIT F-RELATED"/>
    <property type="match status" value="1"/>
</dbReference>
<evidence type="ECO:0000259" key="3">
    <source>
        <dbReference type="PROSITE" id="PS50249"/>
    </source>
</evidence>
<sequence>MAESKQSNSGLEFKLHPLVLISVSDHHTRTNAYTEPGAPPQRVLGALLGSHTGRVVEVSNSFEMQFSDVDGSFVLDRDFLAMKQDQYKKVFPKIDVVGWYATGAELQDMDMQIHKTMMEVNESPVFLMLNPKINPEAKDLPISLYESELHFLDGASSLIFVSAKYSIETSEAERIAVDQVAKILPSGTSSGSNQLSAHLTALHSAMKMLNSRIRQLLELLQRMRSGDTPYDHSLVRQITALVRMLPSIQTDAFKQEFLTEYTDSQLVIYLASLTKGASSLNEVVDKYNIAYDKTTRRGRAVMI</sequence>
<dbReference type="CDD" id="cd08063">
    <property type="entry name" value="MPN_CSN6"/>
    <property type="match status" value="1"/>
</dbReference>
<dbReference type="Pfam" id="PF13012">
    <property type="entry name" value="MitMem_reg"/>
    <property type="match status" value="1"/>
</dbReference>
<dbReference type="AlphaFoldDB" id="A0A7S1X038"/>
<keyword evidence="2" id="KW-0963">Cytoplasm</keyword>
<evidence type="ECO:0000256" key="2">
    <source>
        <dbReference type="RuleBase" id="RU367006"/>
    </source>
</evidence>
<dbReference type="PROSITE" id="PS50249">
    <property type="entry name" value="MPN"/>
    <property type="match status" value="1"/>
</dbReference>
<dbReference type="GO" id="GO:0005737">
    <property type="term" value="C:cytoplasm"/>
    <property type="evidence" value="ECO:0007669"/>
    <property type="project" value="UniProtKB-SubCell"/>
</dbReference>
<proteinExistence type="inferred from homology"/>
<dbReference type="Pfam" id="PF01398">
    <property type="entry name" value="JAB"/>
    <property type="match status" value="1"/>
</dbReference>
<comment type="function">
    <text evidence="2">Component of the COP9 signalosome complex (CSN), a complex involved in various cellular and developmental processes.</text>
</comment>
<dbReference type="SMART" id="SM00232">
    <property type="entry name" value="JAB_MPN"/>
    <property type="match status" value="1"/>
</dbReference>
<comment type="similarity">
    <text evidence="1 2">Belongs to the peptidase M67A family. CSN6 subfamily.</text>
</comment>
<comment type="subcellular location">
    <subcellularLocation>
        <location evidence="2">Cytoplasm</location>
    </subcellularLocation>
    <subcellularLocation>
        <location evidence="2">Nucleus</location>
    </subcellularLocation>
</comment>
<keyword evidence="2" id="KW-0539">Nucleus</keyword>
<dbReference type="GO" id="GO:0008237">
    <property type="term" value="F:metallopeptidase activity"/>
    <property type="evidence" value="ECO:0007669"/>
    <property type="project" value="InterPro"/>
</dbReference>
<dbReference type="GO" id="GO:0000338">
    <property type="term" value="P:protein deneddylation"/>
    <property type="evidence" value="ECO:0007669"/>
    <property type="project" value="InterPro"/>
</dbReference>
<evidence type="ECO:0000256" key="1">
    <source>
        <dbReference type="ARBA" id="ARBA00010893"/>
    </source>
</evidence>
<dbReference type="InterPro" id="IPR000555">
    <property type="entry name" value="JAMM/MPN+_dom"/>
</dbReference>
<dbReference type="InterPro" id="IPR037518">
    <property type="entry name" value="MPN"/>
</dbReference>
<dbReference type="GO" id="GO:0008180">
    <property type="term" value="C:COP9 signalosome"/>
    <property type="evidence" value="ECO:0007669"/>
    <property type="project" value="UniProtKB-UniRule"/>
</dbReference>
<dbReference type="EMBL" id="HBGG01007633">
    <property type="protein sequence ID" value="CAD9201568.1"/>
    <property type="molecule type" value="Transcribed_RNA"/>
</dbReference>
<reference evidence="4" key="1">
    <citation type="submission" date="2021-01" db="EMBL/GenBank/DDBJ databases">
        <authorList>
            <person name="Corre E."/>
            <person name="Pelletier E."/>
            <person name="Niang G."/>
            <person name="Scheremetjew M."/>
            <person name="Finn R."/>
            <person name="Kale V."/>
            <person name="Holt S."/>
            <person name="Cochrane G."/>
            <person name="Meng A."/>
            <person name="Brown T."/>
            <person name="Cohen L."/>
        </authorList>
    </citation>
    <scope>NUCLEOTIDE SEQUENCE</scope>
    <source>
        <strain evidence="4">PLY429</strain>
    </source>
</reference>
<protein>
    <recommendedName>
        <fullName evidence="2">COP9 signalosome complex subunit 6</fullName>
    </recommendedName>
</protein>
<keyword evidence="2" id="KW-0736">Signalosome</keyword>
<gene>
    <name evidence="4" type="ORF">TCHU04912_LOCUS3801</name>
</gene>
<feature type="domain" description="MPN" evidence="3">
    <location>
        <begin position="13"/>
        <end position="151"/>
    </location>
</feature>
<evidence type="ECO:0000313" key="4">
    <source>
        <dbReference type="EMBL" id="CAD9201568.1"/>
    </source>
</evidence>
<organism evidence="4">
    <name type="scientific">Tetraselmis chuii</name>
    <dbReference type="NCBI Taxonomy" id="63592"/>
    <lineage>
        <taxon>Eukaryota</taxon>
        <taxon>Viridiplantae</taxon>
        <taxon>Chlorophyta</taxon>
        <taxon>core chlorophytes</taxon>
        <taxon>Chlorodendrophyceae</taxon>
        <taxon>Chlorodendrales</taxon>
        <taxon>Chlorodendraceae</taxon>
        <taxon>Tetraselmis</taxon>
    </lineage>
</organism>
<dbReference type="InterPro" id="IPR024969">
    <property type="entry name" value="EIF3F/CSN6-like_C"/>
</dbReference>
<accession>A0A7S1X038</accession>
<dbReference type="InterPro" id="IPR033859">
    <property type="entry name" value="MPN_CSN6"/>
</dbReference>
<dbReference type="Gene3D" id="3.40.140.10">
    <property type="entry name" value="Cytidine Deaminase, domain 2"/>
    <property type="match status" value="1"/>
</dbReference>